<proteinExistence type="inferred from homology"/>
<dbReference type="OrthoDB" id="9764318at2"/>
<organism evidence="8 9">
    <name type="scientific">Halarcobacter anaerophilus</name>
    <dbReference type="NCBI Taxonomy" id="877500"/>
    <lineage>
        <taxon>Bacteria</taxon>
        <taxon>Pseudomonadati</taxon>
        <taxon>Campylobacterota</taxon>
        <taxon>Epsilonproteobacteria</taxon>
        <taxon>Campylobacterales</taxon>
        <taxon>Arcobacteraceae</taxon>
        <taxon>Halarcobacter</taxon>
    </lineage>
</organism>
<dbReference type="InterPro" id="IPR015931">
    <property type="entry name" value="Acnase/IPM_dHydase_lsu_aba_1/3"/>
</dbReference>
<keyword evidence="3" id="KW-0479">Metal-binding</keyword>
<dbReference type="Pfam" id="PF00694">
    <property type="entry name" value="Aconitase_C"/>
    <property type="match status" value="1"/>
</dbReference>
<evidence type="ECO:0000259" key="6">
    <source>
        <dbReference type="Pfam" id="PF00330"/>
    </source>
</evidence>
<keyword evidence="9" id="KW-1185">Reference proteome</keyword>
<dbReference type="InterPro" id="IPR006249">
    <property type="entry name" value="Aconitase/IRP2"/>
</dbReference>
<dbReference type="EMBL" id="PDKO01000001">
    <property type="protein sequence ID" value="RXJ64512.1"/>
    <property type="molecule type" value="Genomic_DNA"/>
</dbReference>
<accession>A0A4Q0Y348</accession>
<evidence type="ECO:0000259" key="7">
    <source>
        <dbReference type="Pfam" id="PF00694"/>
    </source>
</evidence>
<feature type="domain" description="Aconitase/3-isopropylmalate dehydratase large subunit alpha/beta/alpha" evidence="6">
    <location>
        <begin position="64"/>
        <end position="519"/>
    </location>
</feature>
<dbReference type="STRING" id="877500.GCA_000935065_02587"/>
<dbReference type="PRINTS" id="PR00415">
    <property type="entry name" value="ACONITASE"/>
</dbReference>
<evidence type="ECO:0000313" key="8">
    <source>
        <dbReference type="EMBL" id="RXJ64512.1"/>
    </source>
</evidence>
<feature type="domain" description="Aconitase A/isopropylmalate dehydratase small subunit swivel" evidence="7">
    <location>
        <begin position="656"/>
        <end position="765"/>
    </location>
</feature>
<reference evidence="8 9" key="1">
    <citation type="submission" date="2017-10" db="EMBL/GenBank/DDBJ databases">
        <title>Genomics of the genus Arcobacter.</title>
        <authorList>
            <person name="Perez-Cataluna A."/>
            <person name="Figueras M.J."/>
        </authorList>
    </citation>
    <scope>NUCLEOTIDE SEQUENCE [LARGE SCALE GENOMIC DNA]</scope>
    <source>
        <strain evidence="8 9">DSM 24636</strain>
    </source>
</reference>
<gene>
    <name evidence="8" type="ORF">CRV06_00720</name>
</gene>
<dbReference type="SUPFAM" id="SSF52016">
    <property type="entry name" value="LeuD/IlvD-like"/>
    <property type="match status" value="1"/>
</dbReference>
<dbReference type="InterPro" id="IPR036008">
    <property type="entry name" value="Aconitase_4Fe-4S_dom"/>
</dbReference>
<keyword evidence="4" id="KW-0408">Iron</keyword>
<dbReference type="NCBIfam" id="NF006757">
    <property type="entry name" value="PRK09277.1"/>
    <property type="match status" value="1"/>
</dbReference>
<evidence type="ECO:0000256" key="3">
    <source>
        <dbReference type="ARBA" id="ARBA00022723"/>
    </source>
</evidence>
<dbReference type="Pfam" id="PF00330">
    <property type="entry name" value="Aconitase"/>
    <property type="match status" value="1"/>
</dbReference>
<dbReference type="InterPro" id="IPR015928">
    <property type="entry name" value="Aconitase/3IPM_dehydase_swvl"/>
</dbReference>
<dbReference type="Gene3D" id="6.10.190.10">
    <property type="match status" value="1"/>
</dbReference>
<dbReference type="Gene3D" id="3.30.499.10">
    <property type="entry name" value="Aconitase, domain 3"/>
    <property type="match status" value="2"/>
</dbReference>
<dbReference type="PANTHER" id="PTHR11670">
    <property type="entry name" value="ACONITASE/IRON-RESPONSIVE ELEMENT FAMILY MEMBER"/>
    <property type="match status" value="1"/>
</dbReference>
<evidence type="ECO:0000313" key="9">
    <source>
        <dbReference type="Proteomes" id="UP000290191"/>
    </source>
</evidence>
<comment type="caution">
    <text evidence="8">The sequence shown here is derived from an EMBL/GenBank/DDBJ whole genome shotgun (WGS) entry which is preliminary data.</text>
</comment>
<protein>
    <submittedName>
        <fullName evidence="8">Uncharacterized protein</fullName>
    </submittedName>
</protein>
<dbReference type="AlphaFoldDB" id="A0A4Q0Y348"/>
<comment type="similarity">
    <text evidence="2">Belongs to the aconitase/IPM isomerase family.</text>
</comment>
<dbReference type="InterPro" id="IPR000573">
    <property type="entry name" value="AconitaseA/IPMdHydase_ssu_swvl"/>
</dbReference>
<dbReference type="SUPFAM" id="SSF53732">
    <property type="entry name" value="Aconitase iron-sulfur domain"/>
    <property type="match status" value="1"/>
</dbReference>
<dbReference type="Proteomes" id="UP000290191">
    <property type="component" value="Unassembled WGS sequence"/>
</dbReference>
<dbReference type="GO" id="GO:0051536">
    <property type="term" value="F:iron-sulfur cluster binding"/>
    <property type="evidence" value="ECO:0007669"/>
    <property type="project" value="UniProtKB-KW"/>
</dbReference>
<evidence type="ECO:0000256" key="2">
    <source>
        <dbReference type="ARBA" id="ARBA00007185"/>
    </source>
</evidence>
<dbReference type="InterPro" id="IPR001030">
    <property type="entry name" value="Acoase/IPM_deHydtase_lsu_aba"/>
</dbReference>
<keyword evidence="5" id="KW-0411">Iron-sulfur</keyword>
<comment type="cofactor">
    <cofactor evidence="1">
        <name>[4Fe-4S] cluster</name>
        <dbReference type="ChEBI" id="CHEBI:49883"/>
    </cofactor>
</comment>
<sequence>MDIVNSFEIEGEKFYFYDISKVIKENEKLRRLPIVLKILLEANLRKAKDNTEFSKIIDIFENRKNQKIGFYPSRMIMQGFSHLNFFMDLASMRDFAKKEALEANKINPEILVDMIIDDSLDIDDKDIVKKENEKNKESYGFAKWAENSFSNLRIIPPGSGICHQINLEYLSTILHIEKKEDKFFLYPETIVGTDTNTAMINSFGVLGWSVDSIKAQGVMLGNELLLALPKVIGVKVCKQLKETVTSWDIVSGLVKLLKEQNVQNCLVEFYGEGLKYLTLENRAVISKSAFEYEAKCSFFAVDDKTIKYFDETRENEDYGELIETYLKKQNLFYQNENLEYDRVIEFDLSKLCANVLFLKKPQESMDIESLQNFPKFNKTESLEDSDIVTASIVLSTFLKSNSYILAHAALIAKKAVALGLKVNSKTKASLVIEPFIKEYLEKLDFLKYFKELGFIIIDYKKDNSIFNIESSIEKEIKSNNLNLCSVISSDIQIEDMLNPLIKSNYKMSASLVILYSLTGKIDIDLFNKEICADTYLADLWPKSYEVTSHLGKLDKILYKDIYKNIFRGDEFWQKLKFENSSFYNWDKESTYIQALTFKKEPVLEKLEIQKAGILAIFGDNISTKQIFPLGQISLYSPAARYLESMKVKSFEYGTFEDRKQNAEVMTRGVFDSIDIKNLMISKEGGYTKDYENNEIVSIYDKALAFKKQNRDSVIFAGENFAKGVSSYWAARSIGVLGIKAVIAKSFDEVYKEDLISFGVLPLEFVEDDIKTLKLKGDESITISDNLIKVNSIVKAEIHKNGIKIEIDLKTRLDTKKELELYKNRGILNSFFEKKGL</sequence>
<evidence type="ECO:0000256" key="5">
    <source>
        <dbReference type="ARBA" id="ARBA00023014"/>
    </source>
</evidence>
<evidence type="ECO:0000256" key="1">
    <source>
        <dbReference type="ARBA" id="ARBA00001966"/>
    </source>
</evidence>
<name>A0A4Q0Y348_9BACT</name>
<dbReference type="Gene3D" id="3.20.19.10">
    <property type="entry name" value="Aconitase, domain 4"/>
    <property type="match status" value="1"/>
</dbReference>
<dbReference type="RefSeq" id="WP_129080935.1">
    <property type="nucleotide sequence ID" value="NZ_CP041070.1"/>
</dbReference>
<dbReference type="GO" id="GO:0046872">
    <property type="term" value="F:metal ion binding"/>
    <property type="evidence" value="ECO:0007669"/>
    <property type="project" value="UniProtKB-KW"/>
</dbReference>
<evidence type="ECO:0000256" key="4">
    <source>
        <dbReference type="ARBA" id="ARBA00023004"/>
    </source>
</evidence>